<dbReference type="InterPro" id="IPR040025">
    <property type="entry name" value="Znf622/Rei1/Reh1"/>
</dbReference>
<gene>
    <name evidence="11" type="ORF">Dda_9023</name>
</gene>
<feature type="compositionally biased region" description="Basic residues" evidence="9">
    <location>
        <begin position="340"/>
        <end position="349"/>
    </location>
</feature>
<keyword evidence="2" id="KW-0963">Cytoplasm</keyword>
<dbReference type="GO" id="GO:0003676">
    <property type="term" value="F:nucleic acid binding"/>
    <property type="evidence" value="ECO:0007669"/>
    <property type="project" value="InterPro"/>
</dbReference>
<evidence type="ECO:0000259" key="10">
    <source>
        <dbReference type="PROSITE" id="PS00028"/>
    </source>
</evidence>
<dbReference type="InterPro" id="IPR013087">
    <property type="entry name" value="Znf_C2H2_type"/>
</dbReference>
<evidence type="ECO:0000256" key="2">
    <source>
        <dbReference type="ARBA" id="ARBA00022490"/>
    </source>
</evidence>
<proteinExistence type="inferred from homology"/>
<comment type="similarity">
    <text evidence="8">Belongs to the REI1 family.</text>
</comment>
<evidence type="ECO:0000256" key="1">
    <source>
        <dbReference type="ARBA" id="ARBA00004496"/>
    </source>
</evidence>
<dbReference type="InterPro" id="IPR036236">
    <property type="entry name" value="Znf_C2H2_sf"/>
</dbReference>
<feature type="region of interest" description="Disordered" evidence="9">
    <location>
        <begin position="294"/>
        <end position="327"/>
    </location>
</feature>
<comment type="subcellular location">
    <subcellularLocation>
        <location evidence="1">Cytoplasm</location>
    </subcellularLocation>
</comment>
<keyword evidence="4" id="KW-0479">Metal-binding</keyword>
<dbReference type="Proteomes" id="UP001221413">
    <property type="component" value="Unassembled WGS sequence"/>
</dbReference>
<dbReference type="SMART" id="SM00451">
    <property type="entry name" value="ZnF_U1"/>
    <property type="match status" value="2"/>
</dbReference>
<keyword evidence="7" id="KW-0862">Zinc</keyword>
<dbReference type="InterPro" id="IPR022755">
    <property type="entry name" value="Znf_C2H2_jaz"/>
</dbReference>
<dbReference type="EMBL" id="JAQGDS010000014">
    <property type="protein sequence ID" value="KAJ6256188.1"/>
    <property type="molecule type" value="Genomic_DNA"/>
</dbReference>
<keyword evidence="5" id="KW-0677">Repeat</keyword>
<keyword evidence="6" id="KW-0863">Zinc-finger</keyword>
<dbReference type="SMART" id="SM00355">
    <property type="entry name" value="ZnF_C2H2"/>
    <property type="match status" value="4"/>
</dbReference>
<reference evidence="11" key="1">
    <citation type="submission" date="2023-01" db="EMBL/GenBank/DDBJ databases">
        <title>The chitinases involved in constricting ring structure development in the nematode-trapping fungus Drechslerella dactyloides.</title>
        <authorList>
            <person name="Wang R."/>
            <person name="Zhang L."/>
            <person name="Tang P."/>
            <person name="Li S."/>
            <person name="Liang L."/>
        </authorList>
    </citation>
    <scope>NUCLEOTIDE SEQUENCE</scope>
    <source>
        <strain evidence="11">YMF1.00031</strain>
    </source>
</reference>
<dbReference type="PANTHER" id="PTHR13182">
    <property type="entry name" value="ZINC FINGER PROTEIN 622"/>
    <property type="match status" value="1"/>
</dbReference>
<keyword evidence="3" id="KW-0690">Ribosome biogenesis</keyword>
<evidence type="ECO:0000256" key="6">
    <source>
        <dbReference type="ARBA" id="ARBA00022771"/>
    </source>
</evidence>
<dbReference type="Pfam" id="PF12171">
    <property type="entry name" value="zf-C2H2_jaz"/>
    <property type="match status" value="1"/>
</dbReference>
<dbReference type="GO" id="GO:0042273">
    <property type="term" value="P:ribosomal large subunit biogenesis"/>
    <property type="evidence" value="ECO:0007669"/>
    <property type="project" value="TreeGrafter"/>
</dbReference>
<dbReference type="Gene3D" id="3.30.160.60">
    <property type="entry name" value="Classic Zinc Finger"/>
    <property type="match status" value="1"/>
</dbReference>
<evidence type="ECO:0000256" key="8">
    <source>
        <dbReference type="ARBA" id="ARBA00034126"/>
    </source>
</evidence>
<keyword evidence="12" id="KW-1185">Reference proteome</keyword>
<evidence type="ECO:0000256" key="9">
    <source>
        <dbReference type="SAM" id="MobiDB-lite"/>
    </source>
</evidence>
<evidence type="ECO:0000313" key="12">
    <source>
        <dbReference type="Proteomes" id="UP001221413"/>
    </source>
</evidence>
<dbReference type="GO" id="GO:0005737">
    <property type="term" value="C:cytoplasm"/>
    <property type="evidence" value="ECO:0007669"/>
    <property type="project" value="UniProtKB-SubCell"/>
</dbReference>
<feature type="domain" description="C2H2-type" evidence="10">
    <location>
        <begin position="26"/>
        <end position="48"/>
    </location>
</feature>
<dbReference type="GO" id="GO:0008270">
    <property type="term" value="F:zinc ion binding"/>
    <property type="evidence" value="ECO:0007669"/>
    <property type="project" value="UniProtKB-KW"/>
</dbReference>
<dbReference type="PANTHER" id="PTHR13182:SF8">
    <property type="entry name" value="CYTOPLASMIC 60S SUBUNIT BIOGENESIS FACTOR ZNF622"/>
    <property type="match status" value="1"/>
</dbReference>
<evidence type="ECO:0000256" key="3">
    <source>
        <dbReference type="ARBA" id="ARBA00022517"/>
    </source>
</evidence>
<dbReference type="Pfam" id="PF12756">
    <property type="entry name" value="zf-C2H2_2"/>
    <property type="match status" value="1"/>
</dbReference>
<dbReference type="InterPro" id="IPR003604">
    <property type="entry name" value="Matrin/U1-like-C_Znf_C2H2"/>
</dbReference>
<dbReference type="PROSITE" id="PS00028">
    <property type="entry name" value="ZINC_FINGER_C2H2_1"/>
    <property type="match status" value="1"/>
</dbReference>
<dbReference type="GO" id="GO:0030687">
    <property type="term" value="C:preribosome, large subunit precursor"/>
    <property type="evidence" value="ECO:0007669"/>
    <property type="project" value="TreeGrafter"/>
</dbReference>
<evidence type="ECO:0000313" key="11">
    <source>
        <dbReference type="EMBL" id="KAJ6256188.1"/>
    </source>
</evidence>
<evidence type="ECO:0000256" key="5">
    <source>
        <dbReference type="ARBA" id="ARBA00022737"/>
    </source>
</evidence>
<dbReference type="InterPro" id="IPR041661">
    <property type="entry name" value="ZN622/Rei1/Reh1_Znf-C2H2"/>
</dbReference>
<dbReference type="SUPFAM" id="SSF57667">
    <property type="entry name" value="beta-beta-alpha zinc fingers"/>
    <property type="match status" value="2"/>
</dbReference>
<evidence type="ECO:0000256" key="4">
    <source>
        <dbReference type="ARBA" id="ARBA00022723"/>
    </source>
</evidence>
<comment type="caution">
    <text evidence="11">The sequence shown here is derived from an EMBL/GenBank/DDBJ whole genome shotgun (WGS) entry which is preliminary data.</text>
</comment>
<name>A0AAD6IPS0_DREDA</name>
<dbReference type="AlphaFoldDB" id="A0AAD6IPS0"/>
<protein>
    <recommendedName>
        <fullName evidence="10">C2H2-type domain-containing protein</fullName>
    </recommendedName>
</protein>
<feature type="compositionally biased region" description="Acidic residues" evidence="9">
    <location>
        <begin position="294"/>
        <end position="307"/>
    </location>
</feature>
<sequence>MTTLVASPNPHPAPALAAASSHPFTCNTCQVAFKSSDGQRTHMHTDWHRYNLKRRIAELPPISSEIFAEKVLSSQAADRAARDRASFEKLCQPCSRTYYSQNAYNNHVNSQKHKQRLAALDRAARADGESVMSSTFSMDDTAIPDRDDDEMANRELASLTQNLRVTPSTTTTTTTSAPAETEDGMAALPITECLFCGLASTTLQQNLEHMSKSHGLFIPEQRYLVNLEGLVRYLGQKVLVGNTCLYCNKAKGGLDGIRTHMRDKGHCMIAFDTEDEMLEIGEFYDFRSTYDDSDAASNDDDGTWEDEQGNKAAGHDETWETDSEASSVDSCDIGSLRVTRKATHHRTSSSHHLEDGWHSHAHSHSHTHAVVYFTETEMHLPTGRDDDADTLAIEDGDAEDATAGNSNANSSAAQRRAQKALISRANGGQGLALASAGAKARASKMEKKDKAVEERGREKYRAKIEKAANHQKHYREQRKTAATKMRASQINEVSLEEDESFKIEWSTRSAKRAATRLKAKDYHCDERMGVVDAFVARNGAHLGQRFNLSSFQVMAFFGSTARAVAHFFSHGTEMTACFRAEDEDVPMDVSRSDDLDDFTAQIDRWIPRGQSYIVVRLTQKGTEHQMS</sequence>
<evidence type="ECO:0000256" key="7">
    <source>
        <dbReference type="ARBA" id="ARBA00022833"/>
    </source>
</evidence>
<organism evidence="11 12">
    <name type="scientific">Drechslerella dactyloides</name>
    <name type="common">Nematode-trapping fungus</name>
    <name type="synonym">Arthrobotrys dactyloides</name>
    <dbReference type="NCBI Taxonomy" id="74499"/>
    <lineage>
        <taxon>Eukaryota</taxon>
        <taxon>Fungi</taxon>
        <taxon>Dikarya</taxon>
        <taxon>Ascomycota</taxon>
        <taxon>Pezizomycotina</taxon>
        <taxon>Orbiliomycetes</taxon>
        <taxon>Orbiliales</taxon>
        <taxon>Orbiliaceae</taxon>
        <taxon>Drechslerella</taxon>
    </lineage>
</organism>
<accession>A0AAD6IPS0</accession>
<feature type="region of interest" description="Disordered" evidence="9">
    <location>
        <begin position="340"/>
        <end position="361"/>
    </location>
</feature>